<protein>
    <recommendedName>
        <fullName evidence="1">Retrotransposon gag domain-containing protein</fullName>
    </recommendedName>
</protein>
<name>A0A9P5YQJ2_9AGAR</name>
<feature type="non-terminal residue" evidence="2">
    <location>
        <position position="1"/>
    </location>
</feature>
<organism evidence="2 3">
    <name type="scientific">Pholiota conissans</name>
    <dbReference type="NCBI Taxonomy" id="109636"/>
    <lineage>
        <taxon>Eukaryota</taxon>
        <taxon>Fungi</taxon>
        <taxon>Dikarya</taxon>
        <taxon>Basidiomycota</taxon>
        <taxon>Agaricomycotina</taxon>
        <taxon>Agaricomycetes</taxon>
        <taxon>Agaricomycetidae</taxon>
        <taxon>Agaricales</taxon>
        <taxon>Agaricineae</taxon>
        <taxon>Strophariaceae</taxon>
        <taxon>Pholiota</taxon>
    </lineage>
</organism>
<evidence type="ECO:0000313" key="2">
    <source>
        <dbReference type="EMBL" id="KAF9473261.1"/>
    </source>
</evidence>
<evidence type="ECO:0000259" key="1">
    <source>
        <dbReference type="Pfam" id="PF03732"/>
    </source>
</evidence>
<comment type="caution">
    <text evidence="2">The sequence shown here is derived from an EMBL/GenBank/DDBJ whole genome shotgun (WGS) entry which is preliminary data.</text>
</comment>
<proteinExistence type="predicted"/>
<reference evidence="2" key="1">
    <citation type="submission" date="2020-11" db="EMBL/GenBank/DDBJ databases">
        <authorList>
            <consortium name="DOE Joint Genome Institute"/>
            <person name="Ahrendt S."/>
            <person name="Riley R."/>
            <person name="Andreopoulos W."/>
            <person name="Labutti K."/>
            <person name="Pangilinan J."/>
            <person name="Ruiz-Duenas F.J."/>
            <person name="Barrasa J.M."/>
            <person name="Sanchez-Garcia M."/>
            <person name="Camarero S."/>
            <person name="Miyauchi S."/>
            <person name="Serrano A."/>
            <person name="Linde D."/>
            <person name="Babiker R."/>
            <person name="Drula E."/>
            <person name="Ayuso-Fernandez I."/>
            <person name="Pacheco R."/>
            <person name="Padilla G."/>
            <person name="Ferreira P."/>
            <person name="Barriuso J."/>
            <person name="Kellner H."/>
            <person name="Castanera R."/>
            <person name="Alfaro M."/>
            <person name="Ramirez L."/>
            <person name="Pisabarro A.G."/>
            <person name="Kuo A."/>
            <person name="Tritt A."/>
            <person name="Lipzen A."/>
            <person name="He G."/>
            <person name="Yan M."/>
            <person name="Ng V."/>
            <person name="Cullen D."/>
            <person name="Martin F."/>
            <person name="Rosso M.-N."/>
            <person name="Henrissat B."/>
            <person name="Hibbett D."/>
            <person name="Martinez A.T."/>
            <person name="Grigoriev I.V."/>
        </authorList>
    </citation>
    <scope>NUCLEOTIDE SEQUENCE</scope>
    <source>
        <strain evidence="2">CIRM-BRFM 674</strain>
    </source>
</reference>
<evidence type="ECO:0000313" key="3">
    <source>
        <dbReference type="Proteomes" id="UP000807469"/>
    </source>
</evidence>
<dbReference type="EMBL" id="MU155457">
    <property type="protein sequence ID" value="KAF9473261.1"/>
    <property type="molecule type" value="Genomic_DNA"/>
</dbReference>
<dbReference type="InterPro" id="IPR005162">
    <property type="entry name" value="Retrotrans_gag_dom"/>
</dbReference>
<accession>A0A9P5YQJ2</accession>
<dbReference type="Proteomes" id="UP000807469">
    <property type="component" value="Unassembled WGS sequence"/>
</dbReference>
<dbReference type="AlphaFoldDB" id="A0A9P5YQJ2"/>
<sequence>QDADINPPEVYDGNRRNFKRFWQQVELYIMGAPNQFPTDQRKIAFVLSYLRKGHADSWAEFFQTRKAEAAKAASKPLEFGSWDDFQKEITDAFQYPDAQQDALNDLNQLFLDKNTTAEDHVARFKMLVVKAELK</sequence>
<feature type="non-terminal residue" evidence="2">
    <location>
        <position position="134"/>
    </location>
</feature>
<feature type="domain" description="Retrotransposon gag" evidence="1">
    <location>
        <begin position="52"/>
        <end position="131"/>
    </location>
</feature>
<gene>
    <name evidence="2" type="ORF">BDN70DRAFT_766014</name>
</gene>
<keyword evidence="3" id="KW-1185">Reference proteome</keyword>
<dbReference type="Pfam" id="PF03732">
    <property type="entry name" value="Retrotrans_gag"/>
    <property type="match status" value="1"/>
</dbReference>
<dbReference type="OrthoDB" id="3263571at2759"/>